<organism evidence="1 2">
    <name type="scientific">Streptomyces alanosinicus</name>
    <dbReference type="NCBI Taxonomy" id="68171"/>
    <lineage>
        <taxon>Bacteria</taxon>
        <taxon>Bacillati</taxon>
        <taxon>Actinomycetota</taxon>
        <taxon>Actinomycetes</taxon>
        <taxon>Kitasatosporales</taxon>
        <taxon>Streptomycetaceae</taxon>
        <taxon>Streptomyces</taxon>
    </lineage>
</organism>
<reference evidence="1" key="2">
    <citation type="submission" date="2020-09" db="EMBL/GenBank/DDBJ databases">
        <authorList>
            <person name="Sun Q."/>
            <person name="Ohkuma M."/>
        </authorList>
    </citation>
    <scope>NUCLEOTIDE SEQUENCE</scope>
    <source>
        <strain evidence="1">JCM 4714</strain>
    </source>
</reference>
<evidence type="ECO:0000313" key="2">
    <source>
        <dbReference type="Proteomes" id="UP000655443"/>
    </source>
</evidence>
<keyword evidence="2" id="KW-1185">Reference proteome</keyword>
<sequence>MPALTFSVVGENAKFLIATASPVTGASTAPVFGELMGMLMLGIGEATPEAALAVCPGAEAPGIPATCRWPGPAVMAPAAVECGDWPHALRSPRAAAATVASPAATRDRRPT</sequence>
<reference evidence="1" key="1">
    <citation type="journal article" date="2014" name="Int. J. Syst. Evol. Microbiol.">
        <title>Complete genome sequence of Corynebacterium casei LMG S-19264T (=DSM 44701T), isolated from a smear-ripened cheese.</title>
        <authorList>
            <consortium name="US DOE Joint Genome Institute (JGI-PGF)"/>
            <person name="Walter F."/>
            <person name="Albersmeier A."/>
            <person name="Kalinowski J."/>
            <person name="Ruckert C."/>
        </authorList>
    </citation>
    <scope>NUCLEOTIDE SEQUENCE</scope>
    <source>
        <strain evidence="1">JCM 4714</strain>
    </source>
</reference>
<name>A0A918YR11_9ACTN</name>
<evidence type="ECO:0000313" key="1">
    <source>
        <dbReference type="EMBL" id="GHE12585.1"/>
    </source>
</evidence>
<accession>A0A918YR11</accession>
<dbReference type="Proteomes" id="UP000655443">
    <property type="component" value="Unassembled WGS sequence"/>
</dbReference>
<gene>
    <name evidence="1" type="ORF">GCM10010339_76380</name>
</gene>
<proteinExistence type="predicted"/>
<protein>
    <submittedName>
        <fullName evidence="1">Uncharacterized protein</fullName>
    </submittedName>
</protein>
<dbReference type="AlphaFoldDB" id="A0A918YR11"/>
<dbReference type="EMBL" id="BMVG01000034">
    <property type="protein sequence ID" value="GHE12585.1"/>
    <property type="molecule type" value="Genomic_DNA"/>
</dbReference>
<comment type="caution">
    <text evidence="1">The sequence shown here is derived from an EMBL/GenBank/DDBJ whole genome shotgun (WGS) entry which is preliminary data.</text>
</comment>